<dbReference type="Proteomes" id="UP000700596">
    <property type="component" value="Unassembled WGS sequence"/>
</dbReference>
<evidence type="ECO:0000313" key="4">
    <source>
        <dbReference type="Proteomes" id="UP000700596"/>
    </source>
</evidence>
<dbReference type="InterPro" id="IPR025340">
    <property type="entry name" value="DUF4246"/>
</dbReference>
<keyword evidence="4" id="KW-1185">Reference proteome</keyword>
<name>A0A9P9E091_9PLEO</name>
<evidence type="ECO:0000259" key="1">
    <source>
        <dbReference type="Pfam" id="PF14033"/>
    </source>
</evidence>
<sequence>MGKYPGLGYPLRYNYKSETGLRQESCEYPIGAHPNCPGARTKLLFVRELAMMDIMEKLTDKEDWYKKVFNDEIVTKWREEAFAIPDEDFRKLAKIEFRNWNWVILVTFINAILKADTLEDKTSIQKLSGIMSENSFDYCIKELQDKAKYFEASGIVPTLDADASVAKSDILVTPELHKSLRDAFEKLHADQTLSPDWHPNSNNMVQDLVHPSMYPLVYGRSRVYQDEVVGVTDAVDKWAGKGTIIEPFPSTRNENASSHMNYGIDEKYWSEKYQWLPANLSFNEDGTVKFTSYINNLHPIKYSGIYQALEKLVETSLPLWDQCLTIMTSSDSKEYAGRQSHRIFEPEIPCDSNDDNWTPSYAECAKSDNIDMEEFRDEYGYETDEEKENEDAVTDLESFKWQKLRKPVIPEPEPYDLEEYAPQEGKCLIDRFKESGLQIIVKIASIELTPEKPEFAAGGWHVEGMMNEHICATSLYYLDCENVTSSRLSFRMQTSADLSQDYIYKIGQDSYYWMESVYGTNLGSGNGGSCLQNYGNVETKQGRLLAFPNLFHHRVSGFRLADPSKPGHRRFIALWLVDPTKRIISTANVPPQQMDWWKASAFGATPEAQQAISFKHGSIGIERNLPQELADMVREEFSIEGGQLPMSVEEANEHRLTLMEERSNFKETAENEWNMNSYSFCEH</sequence>
<dbReference type="Pfam" id="PF21666">
    <property type="entry name" value="DUF4246_N"/>
    <property type="match status" value="1"/>
</dbReference>
<feature type="domain" description="DUF4246" evidence="2">
    <location>
        <begin position="4"/>
        <end position="80"/>
    </location>
</feature>
<dbReference type="InterPro" id="IPR049192">
    <property type="entry name" value="DUF4246_C"/>
</dbReference>
<dbReference type="PANTHER" id="PTHR33119">
    <property type="entry name" value="IFI3P"/>
    <property type="match status" value="1"/>
</dbReference>
<dbReference type="EMBL" id="JAGMWT010000005">
    <property type="protein sequence ID" value="KAH7128294.1"/>
    <property type="molecule type" value="Genomic_DNA"/>
</dbReference>
<accession>A0A9P9E091</accession>
<dbReference type="PANTHER" id="PTHR33119:SF1">
    <property type="entry name" value="FE2OG DIOXYGENASE DOMAIN-CONTAINING PROTEIN"/>
    <property type="match status" value="1"/>
</dbReference>
<organism evidence="3 4">
    <name type="scientific">Dendryphion nanum</name>
    <dbReference type="NCBI Taxonomy" id="256645"/>
    <lineage>
        <taxon>Eukaryota</taxon>
        <taxon>Fungi</taxon>
        <taxon>Dikarya</taxon>
        <taxon>Ascomycota</taxon>
        <taxon>Pezizomycotina</taxon>
        <taxon>Dothideomycetes</taxon>
        <taxon>Pleosporomycetidae</taxon>
        <taxon>Pleosporales</taxon>
        <taxon>Torulaceae</taxon>
        <taxon>Dendryphion</taxon>
    </lineage>
</organism>
<proteinExistence type="predicted"/>
<comment type="caution">
    <text evidence="3">The sequence shown here is derived from an EMBL/GenBank/DDBJ whole genome shotgun (WGS) entry which is preliminary data.</text>
</comment>
<dbReference type="InterPro" id="IPR049207">
    <property type="entry name" value="DUF4246_N"/>
</dbReference>
<dbReference type="Pfam" id="PF14033">
    <property type="entry name" value="DUF4246"/>
    <property type="match status" value="1"/>
</dbReference>
<feature type="domain" description="DUF4246" evidence="1">
    <location>
        <begin position="134"/>
        <end position="599"/>
    </location>
</feature>
<reference evidence="3" key="1">
    <citation type="journal article" date="2021" name="Nat. Commun.">
        <title>Genetic determinants of endophytism in the Arabidopsis root mycobiome.</title>
        <authorList>
            <person name="Mesny F."/>
            <person name="Miyauchi S."/>
            <person name="Thiergart T."/>
            <person name="Pickel B."/>
            <person name="Atanasova L."/>
            <person name="Karlsson M."/>
            <person name="Huettel B."/>
            <person name="Barry K.W."/>
            <person name="Haridas S."/>
            <person name="Chen C."/>
            <person name="Bauer D."/>
            <person name="Andreopoulos W."/>
            <person name="Pangilinan J."/>
            <person name="LaButti K."/>
            <person name="Riley R."/>
            <person name="Lipzen A."/>
            <person name="Clum A."/>
            <person name="Drula E."/>
            <person name="Henrissat B."/>
            <person name="Kohler A."/>
            <person name="Grigoriev I.V."/>
            <person name="Martin F.M."/>
            <person name="Hacquard S."/>
        </authorList>
    </citation>
    <scope>NUCLEOTIDE SEQUENCE</scope>
    <source>
        <strain evidence="3">MPI-CAGE-CH-0243</strain>
    </source>
</reference>
<gene>
    <name evidence="3" type="ORF">B0J11DRAFT_266921</name>
</gene>
<protein>
    <submittedName>
        <fullName evidence="3">Uncharacterized protein</fullName>
    </submittedName>
</protein>
<dbReference type="AlphaFoldDB" id="A0A9P9E091"/>
<evidence type="ECO:0000313" key="3">
    <source>
        <dbReference type="EMBL" id="KAH7128294.1"/>
    </source>
</evidence>
<dbReference type="OrthoDB" id="415532at2759"/>
<evidence type="ECO:0000259" key="2">
    <source>
        <dbReference type="Pfam" id="PF21666"/>
    </source>
</evidence>